<organism evidence="4 5">
    <name type="scientific">Mobilicoccus caccae</name>
    <dbReference type="NCBI Taxonomy" id="1859295"/>
    <lineage>
        <taxon>Bacteria</taxon>
        <taxon>Bacillati</taxon>
        <taxon>Actinomycetota</taxon>
        <taxon>Actinomycetes</taxon>
        <taxon>Micrococcales</taxon>
        <taxon>Dermatophilaceae</taxon>
        <taxon>Mobilicoccus</taxon>
    </lineage>
</organism>
<keyword evidence="5" id="KW-1185">Reference proteome</keyword>
<evidence type="ECO:0000313" key="4">
    <source>
        <dbReference type="EMBL" id="GMA40264.1"/>
    </source>
</evidence>
<dbReference type="PANTHER" id="PTHR43143">
    <property type="entry name" value="METALLOPHOSPHOESTERASE, CALCINEURIN SUPERFAMILY"/>
    <property type="match status" value="1"/>
</dbReference>
<dbReference type="SUPFAM" id="SSF56300">
    <property type="entry name" value="Metallo-dependent phosphatases"/>
    <property type="match status" value="1"/>
</dbReference>
<feature type="signal peptide" evidence="2">
    <location>
        <begin position="1"/>
        <end position="20"/>
    </location>
</feature>
<evidence type="ECO:0000256" key="1">
    <source>
        <dbReference type="SAM" id="MobiDB-lite"/>
    </source>
</evidence>
<dbReference type="RefSeq" id="WP_284303999.1">
    <property type="nucleotide sequence ID" value="NZ_BSUO01000001.1"/>
</dbReference>
<protein>
    <recommendedName>
        <fullName evidence="3">Calcineurin-like phosphoesterase N-terminal domain-containing protein</fullName>
    </recommendedName>
</protein>
<dbReference type="Pfam" id="PF16371">
    <property type="entry name" value="MetallophosN"/>
    <property type="match status" value="1"/>
</dbReference>
<dbReference type="Gene3D" id="3.60.21.10">
    <property type="match status" value="1"/>
</dbReference>
<dbReference type="SUPFAM" id="SSF117074">
    <property type="entry name" value="Hypothetical protein PA1324"/>
    <property type="match status" value="1"/>
</dbReference>
<evidence type="ECO:0000256" key="2">
    <source>
        <dbReference type="SAM" id="SignalP"/>
    </source>
</evidence>
<dbReference type="EMBL" id="BSUO01000001">
    <property type="protein sequence ID" value="GMA40264.1"/>
    <property type="molecule type" value="Genomic_DNA"/>
</dbReference>
<accession>A0ABQ6IS22</accession>
<dbReference type="PANTHER" id="PTHR43143:SF6">
    <property type="entry name" value="BLL3016 PROTEIN"/>
    <property type="match status" value="1"/>
</dbReference>
<feature type="chain" id="PRO_5046614340" description="Calcineurin-like phosphoesterase N-terminal domain-containing protein" evidence="2">
    <location>
        <begin position="21"/>
        <end position="276"/>
    </location>
</feature>
<reference evidence="5" key="1">
    <citation type="journal article" date="2019" name="Int. J. Syst. Evol. Microbiol.">
        <title>The Global Catalogue of Microorganisms (GCM) 10K type strain sequencing project: providing services to taxonomists for standard genome sequencing and annotation.</title>
        <authorList>
            <consortium name="The Broad Institute Genomics Platform"/>
            <consortium name="The Broad Institute Genome Sequencing Center for Infectious Disease"/>
            <person name="Wu L."/>
            <person name="Ma J."/>
        </authorList>
    </citation>
    <scope>NUCLEOTIDE SEQUENCE [LARGE SCALE GENOMIC DNA]</scope>
    <source>
        <strain evidence="5">NBRC 113072</strain>
    </source>
</reference>
<dbReference type="InterPro" id="IPR032285">
    <property type="entry name" value="Metallophos_N"/>
</dbReference>
<dbReference type="Proteomes" id="UP001157126">
    <property type="component" value="Unassembled WGS sequence"/>
</dbReference>
<dbReference type="Gene3D" id="2.60.40.10">
    <property type="entry name" value="Immunoglobulins"/>
    <property type="match status" value="1"/>
</dbReference>
<dbReference type="InterPro" id="IPR013783">
    <property type="entry name" value="Ig-like_fold"/>
</dbReference>
<proteinExistence type="predicted"/>
<feature type="domain" description="Calcineurin-like phosphoesterase N-terminal" evidence="3">
    <location>
        <begin position="53"/>
        <end position="114"/>
    </location>
</feature>
<feature type="region of interest" description="Disordered" evidence="1">
    <location>
        <begin position="47"/>
        <end position="66"/>
    </location>
</feature>
<dbReference type="CDD" id="cd00838">
    <property type="entry name" value="MPP_superfamily"/>
    <property type="match status" value="1"/>
</dbReference>
<comment type="caution">
    <text evidence="4">The sequence shown here is derived from an EMBL/GenBank/DDBJ whole genome shotgun (WGS) entry which is preliminary data.</text>
</comment>
<evidence type="ECO:0000259" key="3">
    <source>
        <dbReference type="Pfam" id="PF16371"/>
    </source>
</evidence>
<dbReference type="InterPro" id="IPR051918">
    <property type="entry name" value="STPP_CPPED1"/>
</dbReference>
<sequence>MRSLPALALIGTIVPGVALAGTAAAVPTAPDDTTAQTARGVVFNDVDRDGKRDANEPGLPGVSVSNGRDVVRTDASGAYALPVSDQTIVFVTKPSGWMVPVDDAQLPQFYYRHYPTGSPVALKYGGVKPTGALPASVDFPLHRVQEPAAFNAILFADPQTKSLAEIADMEKDVVEELRGTSASFGLTVGDVVNDPLDLFAPHNAALAKIGIPWWNLPGNHDMDYDAPTDANATDTFKNVYGPTDYSFEYGRTHVIALDNIRHLGPGKGYDGYVSDA</sequence>
<name>A0ABQ6IS22_9MICO</name>
<dbReference type="InterPro" id="IPR029052">
    <property type="entry name" value="Metallo-depent_PP-like"/>
</dbReference>
<evidence type="ECO:0000313" key="5">
    <source>
        <dbReference type="Proteomes" id="UP001157126"/>
    </source>
</evidence>
<keyword evidence="2" id="KW-0732">Signal</keyword>
<gene>
    <name evidence="4" type="ORF">GCM10025883_23090</name>
</gene>